<dbReference type="InterPro" id="IPR001478">
    <property type="entry name" value="PDZ"/>
</dbReference>
<name>A0A2H1I416_BRELN</name>
<dbReference type="Pfam" id="PF03572">
    <property type="entry name" value="Peptidase_S41"/>
    <property type="match status" value="1"/>
</dbReference>
<dbReference type="Pfam" id="PF26550">
    <property type="entry name" value="Tricorn_2nd"/>
    <property type="match status" value="1"/>
</dbReference>
<dbReference type="Gene3D" id="3.30.750.44">
    <property type="match status" value="1"/>
</dbReference>
<accession>A0A2H1I416</accession>
<evidence type="ECO:0000256" key="1">
    <source>
        <dbReference type="ARBA" id="ARBA00004496"/>
    </source>
</evidence>
<dbReference type="PANTHER" id="PTHR43253:SF1">
    <property type="entry name" value="TRICORN PROTEASE HOMOLOG 2-RELATED"/>
    <property type="match status" value="1"/>
</dbReference>
<dbReference type="Gene3D" id="2.30.42.10">
    <property type="match status" value="1"/>
</dbReference>
<evidence type="ECO:0000259" key="11">
    <source>
        <dbReference type="PROSITE" id="PS50106"/>
    </source>
</evidence>
<feature type="region of interest" description="Disordered" evidence="10">
    <location>
        <begin position="1087"/>
        <end position="1118"/>
    </location>
</feature>
<dbReference type="Gene3D" id="2.130.10.10">
    <property type="entry name" value="YVTN repeat-like/Quinoprotein amine dehydrogenase"/>
    <property type="match status" value="1"/>
</dbReference>
<dbReference type="SUPFAM" id="SSF82171">
    <property type="entry name" value="DPP6 N-terminal domain-like"/>
    <property type="match status" value="1"/>
</dbReference>
<proteinExistence type="inferred from homology"/>
<evidence type="ECO:0000256" key="9">
    <source>
        <dbReference type="PIRSR" id="PIRSR036421-3"/>
    </source>
</evidence>
<dbReference type="InterPro" id="IPR029414">
    <property type="entry name" value="Tricorn_PDZ"/>
</dbReference>
<feature type="active site" description="Charge relay system" evidence="8">
    <location>
        <position position="1049"/>
    </location>
</feature>
<dbReference type="Gene3D" id="3.90.226.10">
    <property type="entry name" value="2-enoyl-CoA Hydratase, Chain A, domain 1"/>
    <property type="match status" value="1"/>
</dbReference>
<feature type="domain" description="PDZ" evidence="11">
    <location>
        <begin position="788"/>
        <end position="867"/>
    </location>
</feature>
<dbReference type="OrthoDB" id="262125at2"/>
<evidence type="ECO:0000256" key="2">
    <source>
        <dbReference type="ARBA" id="ARBA00008524"/>
    </source>
</evidence>
<evidence type="ECO:0000256" key="3">
    <source>
        <dbReference type="ARBA" id="ARBA00022490"/>
    </source>
</evidence>
<sequence length="1118" mass="121201">MGHVTYLRYPHIQSDLITFTADDDVWLVPSAGGRAWRLTSDHAPVRSPRISPDAAHVAFVSFRTGQPELMVAEVATGSLRRLTWLGSTAMTMLGWADAAHVLVGANAGEFEVRNHVVKSVSLNGDVDRLSFGRASGLARHHTGVTALSTPFSRPPAHWKRYRGGTAPRLWLDRVGGSNADGIGDGSGARWQRLLREDEASLTDPLWVGDSLVFASDRAATFPHHADEQANLWIIDGLATSANVGGAASTNPDAAIEPRQLTHQTEADGYVRDATTDGTRIVWHSRGQIKILDSLDAAVRTLAVTLPGTQVQPLSLDPKTGLNSISPDQAGNASVVEWRGKTFWLAHREGPARALCADSSIRTREPLVLGDTGYAAYITDVEGEDAIEVASVTGDKPPRRIGAGALGRVLHLQADPAGKMLATISHDGSIRTVEVGNGRTRLVGHSSHGEARDPRFSPDGKYLIWSQPTQGEELLAQLMIAEVKSDRQAQPLTTGKFNDFSPTFTRDGKFVAFLSDRTFDPSYNQHSFDLSFNGVTRPWLLPLAADEPAPFGPSAGGWAISEVTEEAKSERGRGDKTVATVEVELEGAEERIVPFPVASGVFRDLDSAEGGLVWLRTGDVEAGELGTARAGDAGDKPAEVVQYFDFAKRKITTVVDKADEYEISGDGKLLVVRSDDAISVVPANRKVEADDDEFVSVDLSRLRFELDRRAEWLQMFEENSRIMRDHYWREDMNGVDWESVTLRWRAVAAKALTHDDLVDVLWETVGELNTSHAYVTPPSGLGDGSKKLGFLGADLAKTADGWTIERILPGESSEPDARSPLRQAGVGAQPGDVIVAVNGQPVDEAAGPAAHLQGAADTIVELTLRRGRKDRTVAVIPLASEEKLRYQDWVRSRREYVAEKSAGRIGYVHVPDMTSYGWAQLHRDLRQAMGCEGVIADVRFNRGGHTSALVAERFADQVVAWGAARSYDQMDRDPEDAPRGPVVFVANEFSGSDGDIINARVQARGIGPVVGVRTWGGVVGIDGRYDLVDGTGVTQPRYSFWIEGKGWDVENYGVEPDIEVEHDPGQLFAADDPQLDRAIAEVFAGLEDRPAAQAPEFPPPRVQPLKKDGAGAPDAPAED</sequence>
<evidence type="ECO:0000256" key="7">
    <source>
        <dbReference type="PIRNR" id="PIRNR036421"/>
    </source>
</evidence>
<dbReference type="InterPro" id="IPR012393">
    <property type="entry name" value="Tricorn_protease"/>
</dbReference>
<dbReference type="CDD" id="cd07562">
    <property type="entry name" value="Peptidase_S41_TRI"/>
    <property type="match status" value="1"/>
</dbReference>
<organism evidence="12 13">
    <name type="scientific">Brevibacterium linens</name>
    <dbReference type="NCBI Taxonomy" id="1703"/>
    <lineage>
        <taxon>Bacteria</taxon>
        <taxon>Bacillati</taxon>
        <taxon>Actinomycetota</taxon>
        <taxon>Actinomycetes</taxon>
        <taxon>Micrococcales</taxon>
        <taxon>Brevibacteriaceae</taxon>
        <taxon>Brevibacterium</taxon>
    </lineage>
</organism>
<dbReference type="SUPFAM" id="SSF50156">
    <property type="entry name" value="PDZ domain-like"/>
    <property type="match status" value="1"/>
</dbReference>
<reference evidence="12 13" key="1">
    <citation type="submission" date="2017-03" db="EMBL/GenBank/DDBJ databases">
        <authorList>
            <person name="Afonso C.L."/>
            <person name="Miller P.J."/>
            <person name="Scott M.A."/>
            <person name="Spackman E."/>
            <person name="Goraichik I."/>
            <person name="Dimitrov K.M."/>
            <person name="Suarez D.L."/>
            <person name="Swayne D.E."/>
        </authorList>
    </citation>
    <scope>NUCLEOTIDE SEQUENCE [LARGE SCALE GENOMIC DNA]</scope>
    <source>
        <strain evidence="12 13">Mu101</strain>
    </source>
</reference>
<dbReference type="SMART" id="SM00245">
    <property type="entry name" value="TSPc"/>
    <property type="match status" value="1"/>
</dbReference>
<dbReference type="InterPro" id="IPR005151">
    <property type="entry name" value="Tail-specific_protease"/>
</dbReference>
<feature type="active site" description="Nucleophile" evidence="8">
    <location>
        <position position="991"/>
    </location>
</feature>
<evidence type="ECO:0000256" key="8">
    <source>
        <dbReference type="PIRSR" id="PIRSR036421-1"/>
    </source>
</evidence>
<dbReference type="PANTHER" id="PTHR43253">
    <property type="entry name" value="TRICORN PROTEASE HOMOLOG 2-RELATED"/>
    <property type="match status" value="1"/>
</dbReference>
<dbReference type="Pfam" id="PF26549">
    <property type="entry name" value="Tricorn_N"/>
    <property type="match status" value="1"/>
</dbReference>
<dbReference type="InterPro" id="IPR028204">
    <property type="entry name" value="Tricorn_C1"/>
</dbReference>
<comment type="similarity">
    <text evidence="2 7">Belongs to the peptidase S41B family.</text>
</comment>
<feature type="active site" description="Charge relay system" evidence="8">
    <location>
        <position position="771"/>
    </location>
</feature>
<evidence type="ECO:0000256" key="5">
    <source>
        <dbReference type="ARBA" id="ARBA00022801"/>
    </source>
</evidence>
<keyword evidence="3 7" id="KW-0963">Cytoplasm</keyword>
<keyword evidence="4 7" id="KW-0645">Protease</keyword>
<dbReference type="GO" id="GO:0008236">
    <property type="term" value="F:serine-type peptidase activity"/>
    <property type="evidence" value="ECO:0007669"/>
    <property type="project" value="UniProtKB-UniRule"/>
</dbReference>
<dbReference type="GO" id="GO:0006508">
    <property type="term" value="P:proteolysis"/>
    <property type="evidence" value="ECO:0007669"/>
    <property type="project" value="UniProtKB-UniRule"/>
</dbReference>
<dbReference type="InterPro" id="IPR036034">
    <property type="entry name" value="PDZ_sf"/>
</dbReference>
<gene>
    <name evidence="12" type="ORF">BLIN101_00805</name>
</gene>
<dbReference type="Gene3D" id="2.120.10.60">
    <property type="entry name" value="Tricorn protease N-terminal domain"/>
    <property type="match status" value="1"/>
</dbReference>
<evidence type="ECO:0000256" key="4">
    <source>
        <dbReference type="ARBA" id="ARBA00022670"/>
    </source>
</evidence>
<comment type="subcellular location">
    <subcellularLocation>
        <location evidence="1 7">Cytoplasm</location>
    </subcellularLocation>
</comment>
<dbReference type="EMBL" id="FXZA01000002">
    <property type="protein sequence ID" value="SMX69832.1"/>
    <property type="molecule type" value="Genomic_DNA"/>
</dbReference>
<evidence type="ECO:0000313" key="12">
    <source>
        <dbReference type="EMBL" id="SMX69832.1"/>
    </source>
</evidence>
<dbReference type="GO" id="GO:0005737">
    <property type="term" value="C:cytoplasm"/>
    <property type="evidence" value="ECO:0007669"/>
    <property type="project" value="UniProtKB-SubCell"/>
</dbReference>
<evidence type="ECO:0000256" key="10">
    <source>
        <dbReference type="SAM" id="MobiDB-lite"/>
    </source>
</evidence>
<dbReference type="SMART" id="SM00228">
    <property type="entry name" value="PDZ"/>
    <property type="match status" value="1"/>
</dbReference>
<dbReference type="SUPFAM" id="SSF52096">
    <property type="entry name" value="ClpP/crotonase"/>
    <property type="match status" value="1"/>
</dbReference>
<dbReference type="EC" id="3.4.21.-" evidence="7"/>
<keyword evidence="5 7" id="KW-0378">Hydrolase</keyword>
<dbReference type="InterPro" id="IPR015943">
    <property type="entry name" value="WD40/YVTN_repeat-like_dom_sf"/>
</dbReference>
<dbReference type="Pfam" id="PF14685">
    <property type="entry name" value="PDZ_Tricorn"/>
    <property type="match status" value="1"/>
</dbReference>
<comment type="function">
    <text evidence="7">Degrades oligopeptides.</text>
</comment>
<dbReference type="PIRSF" id="PIRSF036421">
    <property type="entry name" value="Tricorn_protease"/>
    <property type="match status" value="1"/>
</dbReference>
<dbReference type="AlphaFoldDB" id="A0A2H1I416"/>
<dbReference type="PROSITE" id="PS50106">
    <property type="entry name" value="PDZ"/>
    <property type="match status" value="1"/>
</dbReference>
<dbReference type="InterPro" id="IPR029045">
    <property type="entry name" value="ClpP/crotonase-like_dom_sf"/>
</dbReference>
<evidence type="ECO:0000313" key="13">
    <source>
        <dbReference type="Proteomes" id="UP000234498"/>
    </source>
</evidence>
<feature type="site" description="Transition state stabilizer; via amide nitrogen" evidence="9">
    <location>
        <position position="992"/>
    </location>
</feature>
<protein>
    <recommendedName>
        <fullName evidence="7">Tricorn protease homolog</fullName>
        <ecNumber evidence="7">3.4.21.-</ecNumber>
    </recommendedName>
</protein>
<dbReference type="Proteomes" id="UP000234498">
    <property type="component" value="Unassembled WGS sequence"/>
</dbReference>
<keyword evidence="6 7" id="KW-0720">Serine protease</keyword>
<evidence type="ECO:0000256" key="6">
    <source>
        <dbReference type="ARBA" id="ARBA00022825"/>
    </source>
</evidence>
<feature type="compositionally biased region" description="Low complexity" evidence="10">
    <location>
        <begin position="1109"/>
        <end position="1118"/>
    </location>
</feature>
<dbReference type="Pfam" id="PF14684">
    <property type="entry name" value="Tricorn_C1"/>
    <property type="match status" value="1"/>
</dbReference>